<proteinExistence type="predicted"/>
<dbReference type="AlphaFoldDB" id="A0A424YCQ0"/>
<organism evidence="2 3">
    <name type="scientific">Candidatus Syntrophonatronum acetioxidans</name>
    <dbReference type="NCBI Taxonomy" id="1795816"/>
    <lineage>
        <taxon>Bacteria</taxon>
        <taxon>Bacillati</taxon>
        <taxon>Bacillota</taxon>
        <taxon>Clostridia</taxon>
        <taxon>Eubacteriales</taxon>
        <taxon>Syntrophomonadaceae</taxon>
        <taxon>Candidatus Syntrophonatronum</taxon>
    </lineage>
</organism>
<evidence type="ECO:0000259" key="1">
    <source>
        <dbReference type="Pfam" id="PF09823"/>
    </source>
</evidence>
<reference evidence="2 3" key="1">
    <citation type="submission" date="2018-08" db="EMBL/GenBank/DDBJ databases">
        <title>The metabolism and importance of syntrophic acetate oxidation coupled to methane or sulfide production in haloalkaline environments.</title>
        <authorList>
            <person name="Timmers P.H.A."/>
            <person name="Vavourakis C.D."/>
            <person name="Sorokin D.Y."/>
            <person name="Sinninghe Damste J.S."/>
            <person name="Muyzer G."/>
            <person name="Stams A.J.M."/>
            <person name="Plugge C.M."/>
        </authorList>
    </citation>
    <scope>NUCLEOTIDE SEQUENCE [LARGE SCALE GENOMIC DNA]</scope>
    <source>
        <strain evidence="2">MSAO_Bac1</strain>
    </source>
</reference>
<dbReference type="EMBL" id="QZAA01000201">
    <property type="protein sequence ID" value="RQD74494.1"/>
    <property type="molecule type" value="Genomic_DNA"/>
</dbReference>
<dbReference type="InterPro" id="IPR018633">
    <property type="entry name" value="DUF2357"/>
</dbReference>
<evidence type="ECO:0000313" key="3">
    <source>
        <dbReference type="Proteomes" id="UP000285138"/>
    </source>
</evidence>
<evidence type="ECO:0000313" key="2">
    <source>
        <dbReference type="EMBL" id="RQD74494.1"/>
    </source>
</evidence>
<dbReference type="InterPro" id="IPR007505">
    <property type="entry name" value="PDDEXK_7"/>
</dbReference>
<name>A0A424YCQ0_9FIRM</name>
<dbReference type="Proteomes" id="UP000285138">
    <property type="component" value="Unassembled WGS sequence"/>
</dbReference>
<comment type="caution">
    <text evidence="2">The sequence shown here is derived from an EMBL/GenBank/DDBJ whole genome shotgun (WGS) entry which is preliminary data.</text>
</comment>
<gene>
    <name evidence="2" type="ORF">D5R97_07765</name>
</gene>
<sequence length="849" mass="99863">MVLPPSGLKVRDLLVVSTRDFHLTVKGVPHNKVVEAFCLHQKKEGESLKATLNISSGYQWAKVYDPAMPYGLKEYRGGEIYPCFFEQTNYEMVIEKKEECDKELYLNHSNRYLREAVTPAGSRGQILSGIINFKDEVGPSRFEIWGDNQRLLSFELEVFPSKLDYITDFWQLLKEVNEEVYNLAYDFLMKTSFSAALRKEEEPAPSEFYYILNAVFDKMFRALNRIRKQPHHKILPVNQIVPPEKVKKADAKTVNWLSKRAHLFQSSPAGIKVAGNTYLPRRVLDRKKELTYDTFENRYLKWLLKQVGKKLKDFAQRYEEAFKSSGDPLVKDKVDYMIKKLNRFCNISFLRDVGNLERLESSSLVMQMAPGYRDVFKYYLMLLKGLNIKSDLFELSIKNLAELYEYWCFLKLNKLLREKYHLERNGLISLDERGITVSLAKGRESTLVYRDKRNDEKFEVMYNRSFTNLPTITQRPDNVLSLEKSGSAVTYKYIFDAKYRINVEEDYIRNFGQPGPPEDTINTMHRYRDAVVAEERYRDNYKRNVFGAFIFFPHNDEMAYAGRKKGGASKFYESVDRISIGALPFLPSQTALVEEFLDELLLESSDTAFERALLQEGTKEYLVEEEEKNVLIGPLGRRGQLDVCLKNNMYYTYLERVHPYLGTMDYVAIYQSKEKFNNEEEQGIIYYGKIKDYRIMPRGEIREMPVMKWEDKLAVKFYIEEWLTRDPKIDPGGYGPSRPLRASWRLFQEARIYPELHLSQGEVRLWRELRRFKDCESVKFPKDKISESDRLELLSFPGLTVKRMDLNIFKVMVNGRYKEYDFRDLKRGPGKILKDIIRFWRSSGKMRQE</sequence>
<feature type="domain" description="DUF2357" evidence="1">
    <location>
        <begin position="129"/>
        <end position="379"/>
    </location>
</feature>
<protein>
    <submittedName>
        <fullName evidence="2">DUF2357 domain-containing protein</fullName>
    </submittedName>
</protein>
<dbReference type="Pfam" id="PF09823">
    <property type="entry name" value="DUF2357"/>
    <property type="match status" value="1"/>
</dbReference>
<dbReference type="Pfam" id="PF04411">
    <property type="entry name" value="PDDEXK_7"/>
    <property type="match status" value="1"/>
</dbReference>
<accession>A0A424YCQ0</accession>